<dbReference type="RefSeq" id="WP_004192746.1">
    <property type="nucleotide sequence ID" value="NC_006348.1"/>
</dbReference>
<reference evidence="1 2" key="1">
    <citation type="journal article" date="2004" name="Proc. Natl. Acad. Sci. U.S.A.">
        <title>Structural flexibility in the Burkholderia mallei genome.</title>
        <authorList>
            <person name="Nierman W.C."/>
            <person name="DeShazer D."/>
            <person name="Kim H.S."/>
            <person name="Tettelin H."/>
            <person name="Nelson K.E."/>
            <person name="Feldblyum T."/>
            <person name="Ulrich R.L."/>
            <person name="Ronning C.M."/>
            <person name="Brinkac L.M."/>
            <person name="Daugherty S.C."/>
            <person name="Davidsen T.D."/>
            <person name="Deboy R.T."/>
            <person name="Dimitrov G."/>
            <person name="Dodson R.J."/>
            <person name="Durkin A.S."/>
            <person name="Gwinn M.L."/>
            <person name="Haft D.H."/>
            <person name="Khouri H."/>
            <person name="Kolonay J.F."/>
            <person name="Madupu R."/>
            <person name="Mohammoud Y."/>
            <person name="Nelson W.C."/>
            <person name="Radune D."/>
            <person name="Romero C.M."/>
            <person name="Sarria S."/>
            <person name="Selengut J."/>
            <person name="Shamblin C."/>
            <person name="Sullivan S.A."/>
            <person name="White O."/>
            <person name="Yu Y."/>
            <person name="Zafar N."/>
            <person name="Zhou L."/>
            <person name="Fraser C.M."/>
        </authorList>
    </citation>
    <scope>NUCLEOTIDE SEQUENCE [LARGE SCALE GENOMIC DNA]</scope>
    <source>
        <strain evidence="1 2">ATCC 23344</strain>
    </source>
</reference>
<proteinExistence type="predicted"/>
<sequence>MRAAARRPVVVSFGFLKHVPGAKPFSWRFHETVATRTRASGMRRGAAQPSRFDRATWEQPDENPVFSGWICDLLLGKCE</sequence>
<gene>
    <name evidence="1" type="ordered locus">BMA1110</name>
</gene>
<evidence type="ECO:0000313" key="1">
    <source>
        <dbReference type="EMBL" id="AAU49287.1"/>
    </source>
</evidence>
<evidence type="ECO:0000313" key="2">
    <source>
        <dbReference type="Proteomes" id="UP000006693"/>
    </source>
</evidence>
<dbReference type="EMBL" id="CP000010">
    <property type="protein sequence ID" value="AAU49287.1"/>
    <property type="molecule type" value="Genomic_DNA"/>
</dbReference>
<accession>A0A0H2WJX7</accession>
<dbReference type="HOGENOM" id="CLU_2599268_0_0_4"/>
<name>A0A0H2WJX7_BURMA</name>
<dbReference type="GeneID" id="92978852"/>
<dbReference type="KEGG" id="bma:BMA1110"/>
<organism evidence="1 2">
    <name type="scientific">Burkholderia mallei (strain ATCC 23344)</name>
    <dbReference type="NCBI Taxonomy" id="243160"/>
    <lineage>
        <taxon>Bacteria</taxon>
        <taxon>Pseudomonadati</taxon>
        <taxon>Pseudomonadota</taxon>
        <taxon>Betaproteobacteria</taxon>
        <taxon>Burkholderiales</taxon>
        <taxon>Burkholderiaceae</taxon>
        <taxon>Burkholderia</taxon>
        <taxon>pseudomallei group</taxon>
    </lineage>
</organism>
<dbReference type="Proteomes" id="UP000006693">
    <property type="component" value="Chromosome 1"/>
</dbReference>
<protein>
    <submittedName>
        <fullName evidence="1">Uncharacterized protein</fullName>
    </submittedName>
</protein>
<dbReference type="AlphaFoldDB" id="A0A0H2WJX7"/>
<keyword evidence="2" id="KW-1185">Reference proteome</keyword>